<dbReference type="Pfam" id="PF05860">
    <property type="entry name" value="TPS"/>
    <property type="match status" value="1"/>
</dbReference>
<organism evidence="2 4">
    <name type="scientific">Mastigocoleus testarum BC008</name>
    <dbReference type="NCBI Taxonomy" id="371196"/>
    <lineage>
        <taxon>Bacteria</taxon>
        <taxon>Bacillati</taxon>
        <taxon>Cyanobacteriota</taxon>
        <taxon>Cyanophyceae</taxon>
        <taxon>Nostocales</taxon>
        <taxon>Hapalosiphonaceae</taxon>
        <taxon>Mastigocoleus</taxon>
    </lineage>
</organism>
<comment type="caution">
    <text evidence="2">The sequence shown here is derived from an EMBL/GenBank/DDBJ whole genome shotgun (WGS) entry which is preliminary data.</text>
</comment>
<dbReference type="SMART" id="SM00912">
    <property type="entry name" value="Haemagg_act"/>
    <property type="match status" value="1"/>
</dbReference>
<protein>
    <recommendedName>
        <fullName evidence="1">Filamentous haemagglutinin FhaB/tRNA nuclease CdiA-like TPS domain-containing protein</fullName>
    </recommendedName>
</protein>
<dbReference type="Gene3D" id="2.160.20.10">
    <property type="entry name" value="Single-stranded right-handed beta-helix, Pectin lyase-like"/>
    <property type="match status" value="1"/>
</dbReference>
<proteinExistence type="predicted"/>
<dbReference type="SUPFAM" id="SSF51126">
    <property type="entry name" value="Pectin lyase-like"/>
    <property type="match status" value="1"/>
</dbReference>
<dbReference type="InterPro" id="IPR011050">
    <property type="entry name" value="Pectin_lyase_fold/virulence"/>
</dbReference>
<dbReference type="EMBL" id="LMTZ01000023">
    <property type="protein sequence ID" value="KST69494.1"/>
    <property type="molecule type" value="Genomic_DNA"/>
</dbReference>
<accession>A0A0V7ZYY9</accession>
<feature type="domain" description="Filamentous haemagglutinin FhaB/tRNA nuclease CdiA-like TPS" evidence="1">
    <location>
        <begin position="45"/>
        <end position="156"/>
    </location>
</feature>
<evidence type="ECO:0000259" key="1">
    <source>
        <dbReference type="SMART" id="SM00912"/>
    </source>
</evidence>
<evidence type="ECO:0000313" key="4">
    <source>
        <dbReference type="Proteomes" id="UP000053372"/>
    </source>
</evidence>
<dbReference type="AlphaFoldDB" id="A0A0V7ZYY9"/>
<evidence type="ECO:0000313" key="3">
    <source>
        <dbReference type="EMBL" id="KST69540.1"/>
    </source>
</evidence>
<keyword evidence="4" id="KW-1185">Reference proteome</keyword>
<evidence type="ECO:0000313" key="2">
    <source>
        <dbReference type="EMBL" id="KST69494.1"/>
    </source>
</evidence>
<reference evidence="2 4" key="1">
    <citation type="journal article" date="2015" name="Genome Announc.">
        <title>Draft Genome of the Euendolithic (true boring) Cyanobacterium Mastigocoleus testarum strain BC008.</title>
        <authorList>
            <person name="Guida B.S."/>
            <person name="Garcia-Pichel F."/>
        </authorList>
    </citation>
    <scope>NUCLEOTIDE SEQUENCE [LARGE SCALE GENOMIC DNA]</scope>
    <source>
        <strain evidence="2 4">BC008</strain>
    </source>
</reference>
<dbReference type="Proteomes" id="UP000053372">
    <property type="component" value="Unassembled WGS sequence"/>
</dbReference>
<name>A0A0V7ZYY9_9CYAN</name>
<dbReference type="NCBIfam" id="TIGR01901">
    <property type="entry name" value="adhes_NPXG"/>
    <property type="match status" value="1"/>
</dbReference>
<sequence length="381" mass="39472">MRGIEKAVSEKRIALFSSLAIKILASSLFLPICAFSPPIAKAEIISDETTNTTVIPNGNNFTITNGTRIGNNLFHSFSKFSVPNKGLAFFSNAAEIKNIFSRVTGGNISHIDGLIGTNGKANLFFINPTGIIFGENAVLNVGGSFIASTADSILFEDTTSFSATEGNTPPLLTISIPTGLQTGANPGKIEVQGPGHNLIVDPTTGIIDASNRPLGLLALPDQTLALIGSKVSMEGGNITGFGGRIEIGSISADETITLNPSNSGFVLGYESIGKFEDINITQASSVFNTNSGEIQIQGKQITITDASPVTASTQNDLPGGSIYVHASESLTAITSKTNIIPSGLFAIVFAGASGNGGNVEVKTEDLRLVGGGQITANSQHI</sequence>
<dbReference type="EMBL" id="LMTZ01000021">
    <property type="protein sequence ID" value="KST69540.1"/>
    <property type="molecule type" value="Genomic_DNA"/>
</dbReference>
<dbReference type="InterPro" id="IPR012334">
    <property type="entry name" value="Pectin_lyas_fold"/>
</dbReference>
<dbReference type="InterPro" id="IPR008638">
    <property type="entry name" value="FhaB/CdiA-like_TPS"/>
</dbReference>
<gene>
    <name evidence="2" type="ORF">BC008_04130</name>
    <name evidence="3" type="ORF">BC008_04360</name>
</gene>